<reference evidence="2" key="1">
    <citation type="submission" date="2016-05" db="EMBL/GenBank/DDBJ databases">
        <title>Comparative genomics of biotechnologically important yeasts.</title>
        <authorList>
            <consortium name="DOE Joint Genome Institute"/>
            <person name="Riley R."/>
            <person name="Haridas S."/>
            <person name="Wolfe K.H."/>
            <person name="Lopes M.R."/>
            <person name="Hittinger C.T."/>
            <person name="Goker M."/>
            <person name="Salamov A."/>
            <person name="Wisecaver J."/>
            <person name="Long T.M."/>
            <person name="Aerts A.L."/>
            <person name="Barry K."/>
            <person name="Choi C."/>
            <person name="Clum A."/>
            <person name="Coughlan A.Y."/>
            <person name="Deshpande S."/>
            <person name="Douglass A.P."/>
            <person name="Hanson S.J."/>
            <person name="Klenk H.-P."/>
            <person name="Labutti K."/>
            <person name="Lapidus A."/>
            <person name="Lindquist E."/>
            <person name="Lipzen A."/>
            <person name="Meier-Kolthoff J.P."/>
            <person name="Ohm R.A."/>
            <person name="Otillar R.P."/>
            <person name="Pangilinan J."/>
            <person name="Peng Y."/>
            <person name="Rokas A."/>
            <person name="Rosa C.A."/>
            <person name="Scheuner C."/>
            <person name="Sibirny A.A."/>
            <person name="Slot J.C."/>
            <person name="Stielow J.B."/>
            <person name="Sun H."/>
            <person name="Kurtzman C.P."/>
            <person name="Blackwell M."/>
            <person name="Grigoriev I.V."/>
            <person name="Jeffries T.W."/>
        </authorList>
    </citation>
    <scope>NUCLEOTIDE SEQUENCE [LARGE SCALE GENOMIC DNA]</scope>
    <source>
        <strain evidence="2">DSM 1968</strain>
    </source>
</reference>
<evidence type="ECO:0000313" key="1">
    <source>
        <dbReference type="EMBL" id="ODV58148.1"/>
    </source>
</evidence>
<protein>
    <submittedName>
        <fullName evidence="1">Uncharacterized protein</fullName>
    </submittedName>
</protein>
<dbReference type="EMBL" id="KV454494">
    <property type="protein sequence ID" value="ODV58148.1"/>
    <property type="molecule type" value="Genomic_DNA"/>
</dbReference>
<organism evidence="1 2">
    <name type="scientific">Ascoidea rubescens DSM 1968</name>
    <dbReference type="NCBI Taxonomy" id="1344418"/>
    <lineage>
        <taxon>Eukaryota</taxon>
        <taxon>Fungi</taxon>
        <taxon>Dikarya</taxon>
        <taxon>Ascomycota</taxon>
        <taxon>Saccharomycotina</taxon>
        <taxon>Saccharomycetes</taxon>
        <taxon>Ascoideaceae</taxon>
        <taxon>Ascoidea</taxon>
    </lineage>
</organism>
<dbReference type="Proteomes" id="UP000095038">
    <property type="component" value="Unassembled WGS sequence"/>
</dbReference>
<dbReference type="PROSITE" id="PS51257">
    <property type="entry name" value="PROKAR_LIPOPROTEIN"/>
    <property type="match status" value="1"/>
</dbReference>
<sequence length="54" mass="6286">MRKEKELSKSFLSQFTFFFGLHFISNFSSFSISCSALCKLLNQKSNISFFNSNF</sequence>
<gene>
    <name evidence="1" type="ORF">ASCRUDRAFT_128231</name>
</gene>
<evidence type="ECO:0000313" key="2">
    <source>
        <dbReference type="Proteomes" id="UP000095038"/>
    </source>
</evidence>
<dbReference type="InParanoid" id="A0A1D2V946"/>
<keyword evidence="2" id="KW-1185">Reference proteome</keyword>
<proteinExistence type="predicted"/>
<accession>A0A1D2V946</accession>
<dbReference type="AlphaFoldDB" id="A0A1D2V946"/>
<dbReference type="GeneID" id="30962620"/>
<name>A0A1D2V946_9ASCO</name>
<dbReference type="RefSeq" id="XP_020044455.1">
    <property type="nucleotide sequence ID" value="XM_020188984.1"/>
</dbReference>